<protein>
    <submittedName>
        <fullName evidence="1">Uncharacterized protein</fullName>
    </submittedName>
</protein>
<gene>
    <name evidence="1" type="ORF">AXG55_07875</name>
</gene>
<dbReference type="RefSeq" id="WP_148697571.1">
    <property type="nucleotide sequence ID" value="NZ_CP017834.1"/>
</dbReference>
<accession>A0A1L4D0V9</accession>
<proteinExistence type="predicted"/>
<evidence type="ECO:0000313" key="2">
    <source>
        <dbReference type="Proteomes" id="UP000184731"/>
    </source>
</evidence>
<name>A0A1L4D0V9_9BACT</name>
<sequence>MHVIWKRPDGFQNALPDDFRRIALSNGAHLWLHRHELDWYPFQVSGDWEGQEQTKRLNRLVNLLDAPLVSWKSYLEQLSDDDLNIQEDQSFPAVAQSLSEWVNTLERYAKGHTWEVEIVRCALHDVLEKLKQFI</sequence>
<dbReference type="OrthoDB" id="5294176at2"/>
<evidence type="ECO:0000313" key="1">
    <source>
        <dbReference type="EMBL" id="APJ03827.1"/>
    </source>
</evidence>
<dbReference type="STRING" id="1915309.AXG55_07875"/>
<organism evidence="1 2">
    <name type="scientific">Silvanigrella aquatica</name>
    <dbReference type="NCBI Taxonomy" id="1915309"/>
    <lineage>
        <taxon>Bacteria</taxon>
        <taxon>Pseudomonadati</taxon>
        <taxon>Bdellovibrionota</taxon>
        <taxon>Oligoflexia</taxon>
        <taxon>Silvanigrellales</taxon>
        <taxon>Silvanigrellaceae</taxon>
        <taxon>Silvanigrella</taxon>
    </lineage>
</organism>
<dbReference type="EMBL" id="CP017834">
    <property type="protein sequence ID" value="APJ03827.1"/>
    <property type="molecule type" value="Genomic_DNA"/>
</dbReference>
<keyword evidence="2" id="KW-1185">Reference proteome</keyword>
<dbReference type="Proteomes" id="UP000184731">
    <property type="component" value="Chromosome"/>
</dbReference>
<dbReference type="KEGG" id="saqi:AXG55_07875"/>
<dbReference type="AlphaFoldDB" id="A0A1L4D0V9"/>
<reference evidence="1 2" key="1">
    <citation type="submission" date="2016-10" db="EMBL/GenBank/DDBJ databases">
        <title>Silvanigrella aquatica sp. nov., isolated from a freshwater lake located in the Black Forest, Germany, description of Silvanigrellaceae fam. nov., Silvanigrellales ord. nov., reclassification of the order Bdellovibrionales in the class Oligoflexia, reclassification of the families Bacteriovoracaceae and Halobacteriovoraceae in the new order Bacteriovoracales ord. nov., and reclassification of the family Pseudobacteriovoracaceae in the order Oligoflexiales.</title>
        <authorList>
            <person name="Hahn M.W."/>
            <person name="Schmidt J."/>
            <person name="Koll U."/>
            <person name="Rohde M."/>
            <person name="Verbag S."/>
            <person name="Pitt A."/>
            <person name="Nakai R."/>
            <person name="Naganuma T."/>
            <person name="Lang E."/>
        </authorList>
    </citation>
    <scope>NUCLEOTIDE SEQUENCE [LARGE SCALE GENOMIC DNA]</scope>
    <source>
        <strain evidence="1 2">MWH-Nonnen-W8red</strain>
    </source>
</reference>